<dbReference type="Proteomes" id="UP000694888">
    <property type="component" value="Unplaced"/>
</dbReference>
<dbReference type="SUPFAM" id="SSF57535">
    <property type="entry name" value="Complement control module/SCR domain"/>
    <property type="match status" value="1"/>
</dbReference>
<dbReference type="RefSeq" id="XP_012945464.1">
    <property type="nucleotide sequence ID" value="XM_013090010.1"/>
</dbReference>
<keyword evidence="1 2" id="KW-1015">Disulfide bond</keyword>
<evidence type="ECO:0000259" key="4">
    <source>
        <dbReference type="PROSITE" id="PS50923"/>
    </source>
</evidence>
<keyword evidence="2" id="KW-0768">Sushi</keyword>
<dbReference type="Gene3D" id="2.10.70.10">
    <property type="entry name" value="Complement Module, domain 1"/>
    <property type="match status" value="1"/>
</dbReference>
<evidence type="ECO:0000313" key="6">
    <source>
        <dbReference type="RefSeq" id="XP_012945464.1"/>
    </source>
</evidence>
<comment type="caution">
    <text evidence="2">Lacks conserved residue(s) required for the propagation of feature annotation.</text>
</comment>
<gene>
    <name evidence="6" type="primary">LOC106013672</name>
</gene>
<dbReference type="Pfam" id="PF00084">
    <property type="entry name" value="Sushi"/>
    <property type="match status" value="1"/>
</dbReference>
<dbReference type="GeneID" id="106013672"/>
<dbReference type="PROSITE" id="PS50923">
    <property type="entry name" value="SUSHI"/>
    <property type="match status" value="1"/>
</dbReference>
<sequence length="156" mass="17224">MVTGKFAPVFLVTFGLLLAANYEGVRGQECDHVRQEDRGGRKCSKRCVSDKDCTSQKKKCMCDGKCGKSCINPNLRCFPVPTDIAHGSVEIKPYNKFEAIATYTCDHGYTLVGLPARVCQGDESWMGEPPRCELNHGILEKDQECGLPPPAHHAKH</sequence>
<name>A0ABM1AD78_APLCA</name>
<dbReference type="CDD" id="cd00033">
    <property type="entry name" value="CCP"/>
    <property type="match status" value="1"/>
</dbReference>
<reference evidence="6" key="1">
    <citation type="submission" date="2025-08" db="UniProtKB">
        <authorList>
            <consortium name="RefSeq"/>
        </authorList>
    </citation>
    <scope>IDENTIFICATION</scope>
</reference>
<evidence type="ECO:0000256" key="3">
    <source>
        <dbReference type="SAM" id="SignalP"/>
    </source>
</evidence>
<feature type="chain" id="PRO_5046923127" evidence="3">
    <location>
        <begin position="28"/>
        <end position="156"/>
    </location>
</feature>
<dbReference type="InterPro" id="IPR035976">
    <property type="entry name" value="Sushi/SCR/CCP_sf"/>
</dbReference>
<evidence type="ECO:0000256" key="1">
    <source>
        <dbReference type="ARBA" id="ARBA00023157"/>
    </source>
</evidence>
<feature type="non-terminal residue" evidence="6">
    <location>
        <position position="156"/>
    </location>
</feature>
<keyword evidence="5" id="KW-1185">Reference proteome</keyword>
<feature type="disulfide bond" evidence="2">
    <location>
        <begin position="105"/>
        <end position="132"/>
    </location>
</feature>
<proteinExistence type="predicted"/>
<organism evidence="5 6">
    <name type="scientific">Aplysia californica</name>
    <name type="common">California sea hare</name>
    <dbReference type="NCBI Taxonomy" id="6500"/>
    <lineage>
        <taxon>Eukaryota</taxon>
        <taxon>Metazoa</taxon>
        <taxon>Spiralia</taxon>
        <taxon>Lophotrochozoa</taxon>
        <taxon>Mollusca</taxon>
        <taxon>Gastropoda</taxon>
        <taxon>Heterobranchia</taxon>
        <taxon>Euthyneura</taxon>
        <taxon>Tectipleura</taxon>
        <taxon>Aplysiida</taxon>
        <taxon>Aplysioidea</taxon>
        <taxon>Aplysiidae</taxon>
        <taxon>Aplysia</taxon>
    </lineage>
</organism>
<feature type="domain" description="Sushi" evidence="4">
    <location>
        <begin position="68"/>
        <end position="134"/>
    </location>
</feature>
<evidence type="ECO:0000313" key="5">
    <source>
        <dbReference type="Proteomes" id="UP000694888"/>
    </source>
</evidence>
<keyword evidence="3" id="KW-0732">Signal</keyword>
<dbReference type="SMART" id="SM00032">
    <property type="entry name" value="CCP"/>
    <property type="match status" value="1"/>
</dbReference>
<accession>A0ABM1AD78</accession>
<feature type="signal peptide" evidence="3">
    <location>
        <begin position="1"/>
        <end position="27"/>
    </location>
</feature>
<protein>
    <submittedName>
        <fullName evidence="6">Protein lev-9</fullName>
    </submittedName>
</protein>
<evidence type="ECO:0000256" key="2">
    <source>
        <dbReference type="PROSITE-ProRule" id="PRU00302"/>
    </source>
</evidence>
<dbReference type="InterPro" id="IPR000436">
    <property type="entry name" value="Sushi_SCR_CCP_dom"/>
</dbReference>